<keyword evidence="6" id="KW-1185">Reference proteome</keyword>
<dbReference type="PANTHER" id="PTHR11929:SF194">
    <property type="entry name" value="ALPHA-(1,3)-FUCOSYLTRANSFERASE 10"/>
    <property type="match status" value="1"/>
</dbReference>
<proteinExistence type="inferred from homology"/>
<name>A0ABP7W9W2_9SPHI</name>
<comment type="similarity">
    <text evidence="1">Belongs to the glycosyltransferase 10 family.</text>
</comment>
<dbReference type="Proteomes" id="UP001500841">
    <property type="component" value="Unassembled WGS sequence"/>
</dbReference>
<dbReference type="PANTHER" id="PTHR11929">
    <property type="entry name" value="ALPHA- 1,3 -FUCOSYLTRANSFERASE"/>
    <property type="match status" value="1"/>
</dbReference>
<comment type="caution">
    <text evidence="5">The sequence shown here is derived from an EMBL/GenBank/DDBJ whole genome shotgun (WGS) entry which is preliminary data.</text>
</comment>
<reference evidence="6" key="1">
    <citation type="journal article" date="2019" name="Int. J. Syst. Evol. Microbiol.">
        <title>The Global Catalogue of Microorganisms (GCM) 10K type strain sequencing project: providing services to taxonomists for standard genome sequencing and annotation.</title>
        <authorList>
            <consortium name="The Broad Institute Genomics Platform"/>
            <consortium name="The Broad Institute Genome Sequencing Center for Infectious Disease"/>
            <person name="Wu L."/>
            <person name="Ma J."/>
        </authorList>
    </citation>
    <scope>NUCLEOTIDE SEQUENCE [LARGE SCALE GENOMIC DNA]</scope>
    <source>
        <strain evidence="6">JCM 17085</strain>
    </source>
</reference>
<evidence type="ECO:0000256" key="3">
    <source>
        <dbReference type="ARBA" id="ARBA00022679"/>
    </source>
</evidence>
<evidence type="ECO:0000256" key="2">
    <source>
        <dbReference type="ARBA" id="ARBA00022676"/>
    </source>
</evidence>
<accession>A0ABP7W9W2</accession>
<evidence type="ECO:0000259" key="4">
    <source>
        <dbReference type="Pfam" id="PF00852"/>
    </source>
</evidence>
<dbReference type="SUPFAM" id="SSF53756">
    <property type="entry name" value="UDP-Glycosyltransferase/glycogen phosphorylase"/>
    <property type="match status" value="1"/>
</dbReference>
<feature type="domain" description="Fucosyltransferase C-terminal" evidence="4">
    <location>
        <begin position="132"/>
        <end position="234"/>
    </location>
</feature>
<dbReference type="EMBL" id="BAABCV010000001">
    <property type="protein sequence ID" value="GAA4084405.1"/>
    <property type="molecule type" value="Genomic_DNA"/>
</dbReference>
<keyword evidence="2" id="KW-0328">Glycosyltransferase</keyword>
<dbReference type="InterPro" id="IPR038577">
    <property type="entry name" value="GT10-like_C_sf"/>
</dbReference>
<gene>
    <name evidence="5" type="ORF">GCM10022392_01420</name>
</gene>
<dbReference type="Gene3D" id="3.40.50.11660">
    <property type="entry name" value="Glycosyl transferase family 10, C-terminal domain"/>
    <property type="match status" value="1"/>
</dbReference>
<organism evidence="5 6">
    <name type="scientific">Mucilaginibacter panaciglaebae</name>
    <dbReference type="NCBI Taxonomy" id="502331"/>
    <lineage>
        <taxon>Bacteria</taxon>
        <taxon>Pseudomonadati</taxon>
        <taxon>Bacteroidota</taxon>
        <taxon>Sphingobacteriia</taxon>
        <taxon>Sphingobacteriales</taxon>
        <taxon>Sphingobacteriaceae</taxon>
        <taxon>Mucilaginibacter</taxon>
    </lineage>
</organism>
<evidence type="ECO:0000256" key="1">
    <source>
        <dbReference type="ARBA" id="ARBA00008919"/>
    </source>
</evidence>
<dbReference type="Pfam" id="PF00852">
    <property type="entry name" value="Glyco_transf_10"/>
    <property type="match status" value="1"/>
</dbReference>
<dbReference type="InterPro" id="IPR001503">
    <property type="entry name" value="Glyco_trans_10"/>
</dbReference>
<dbReference type="InterPro" id="IPR055270">
    <property type="entry name" value="Glyco_tran_10_C"/>
</dbReference>
<protein>
    <recommendedName>
        <fullName evidence="4">Fucosyltransferase C-terminal domain-containing protein</fullName>
    </recommendedName>
</protein>
<sequence length="336" mass="39636">MPKIIRIKFQNGINKQVAVRDILNELTDEFIFEESDQPDFILFGPYGNDAPPPGNYVRIGYYCENIQPDMQACEWAFGIPREELINNTRYKRIQWHGLDPQTLVKPAGMNADEILKQKKYFCNFLYSQRIPYREEFFRQLSKYKKIDAPGRSMNNMPDIDNAYSGDIWQRKRQFLSNYKFTIAFENYVYPGYQTEKLYDAMQSNSLPIYCGDPNIGEIFNTNSFINAADHIKTNNSAIVNWLQEKSQPNFKDILPSYHKAPQYRIRRKLKSIGRELKMRHQFKQLDFSPLIDRIIELDQNDNKYIDVLQQPWLINNTPPATASLKSRWVSIFNHNI</sequence>
<evidence type="ECO:0000313" key="5">
    <source>
        <dbReference type="EMBL" id="GAA4084405.1"/>
    </source>
</evidence>
<keyword evidence="3" id="KW-0808">Transferase</keyword>
<evidence type="ECO:0000313" key="6">
    <source>
        <dbReference type="Proteomes" id="UP001500841"/>
    </source>
</evidence>
<dbReference type="RefSeq" id="WP_345100329.1">
    <property type="nucleotide sequence ID" value="NZ_BAABCV010000001.1"/>
</dbReference>